<dbReference type="EC" id="3.5.1.2" evidence="3 6"/>
<evidence type="ECO:0000313" key="7">
    <source>
        <dbReference type="EMBL" id="AHF25357.1"/>
    </source>
</evidence>
<feature type="binding site" evidence="6">
    <location>
        <position position="166"/>
    </location>
    <ligand>
        <name>substrate</name>
    </ligand>
</feature>
<accession>W0FR89</accession>
<dbReference type="PANTHER" id="PTHR12544">
    <property type="entry name" value="GLUTAMINASE"/>
    <property type="match status" value="1"/>
</dbReference>
<dbReference type="InterPro" id="IPR015868">
    <property type="entry name" value="Glutaminase"/>
</dbReference>
<dbReference type="Pfam" id="PF04960">
    <property type="entry name" value="Glutaminase"/>
    <property type="match status" value="1"/>
</dbReference>
<name>W0FR89_9BACT</name>
<evidence type="ECO:0000256" key="2">
    <source>
        <dbReference type="ARBA" id="ARBA00011881"/>
    </source>
</evidence>
<dbReference type="GO" id="GO:0006537">
    <property type="term" value="P:glutamate biosynthetic process"/>
    <property type="evidence" value="ECO:0007669"/>
    <property type="project" value="TreeGrafter"/>
</dbReference>
<keyword evidence="4 6" id="KW-0378">Hydrolase</keyword>
<reference evidence="7" key="1">
    <citation type="journal article" date="2013" name="PLoS ONE">
        <title>Metagenomic insights into the carbohydrate-active enzymes carried by the microorganisms adhering to solid digesta in the rumen of cows.</title>
        <authorList>
            <person name="Wang L."/>
            <person name="Hatem A."/>
            <person name="Catalyurek U.V."/>
            <person name="Morrison M."/>
            <person name="Yu Z."/>
        </authorList>
    </citation>
    <scope>NUCLEOTIDE SEQUENCE</scope>
</reference>
<dbReference type="NCBIfam" id="TIGR03814">
    <property type="entry name" value="Gln_ase"/>
    <property type="match status" value="1"/>
</dbReference>
<feature type="binding site" evidence="6">
    <location>
        <position position="242"/>
    </location>
    <ligand>
        <name>substrate</name>
    </ligand>
</feature>
<comment type="similarity">
    <text evidence="1 6">Belongs to the glutaminase family.</text>
</comment>
<evidence type="ECO:0000256" key="3">
    <source>
        <dbReference type="ARBA" id="ARBA00012918"/>
    </source>
</evidence>
<feature type="binding site" evidence="6">
    <location>
        <position position="66"/>
    </location>
    <ligand>
        <name>substrate</name>
    </ligand>
</feature>
<evidence type="ECO:0000256" key="4">
    <source>
        <dbReference type="ARBA" id="ARBA00022801"/>
    </source>
</evidence>
<dbReference type="PANTHER" id="PTHR12544:SF29">
    <property type="entry name" value="GLUTAMINASE"/>
    <property type="match status" value="1"/>
</dbReference>
<feature type="binding site" evidence="6">
    <location>
        <position position="159"/>
    </location>
    <ligand>
        <name>substrate</name>
    </ligand>
</feature>
<proteinExistence type="inferred from homology"/>
<gene>
    <name evidence="6" type="primary">glsA</name>
</gene>
<dbReference type="GO" id="GO:0004359">
    <property type="term" value="F:glutaminase activity"/>
    <property type="evidence" value="ECO:0007669"/>
    <property type="project" value="UniProtKB-UniRule"/>
</dbReference>
<evidence type="ECO:0000256" key="1">
    <source>
        <dbReference type="ARBA" id="ARBA00011076"/>
    </source>
</evidence>
<sequence length="313" mass="34049">MNEQWISDVINKAMEIGRQQISRGNVATYIPELGKARKEALGLCVSLPDGTAYKVGDTNIRFTIQSISKVISLCKALEVRGAETVFSHVGMEPSGEAFNSIVELDLQSNRPFNPMINSGAIAVESTIIDYVSFEEMLEYTQRLCSDPGITLNRQVYHSEMNSCDRNRAIAYLLKSKDIITTNVDNSIELYTKMCSLNVTAESLANFALLLANGGICPGSGERLLKEETVRIVLSIMLTCGMYDGSGRFAVEVGVPTKSGVGGGLMAPVYGRCGIGIYGPALDQKGNCIAGCEMMKHLSREMGLHMFQDRQSGC</sequence>
<dbReference type="AlphaFoldDB" id="W0FR89"/>
<evidence type="ECO:0000256" key="6">
    <source>
        <dbReference type="HAMAP-Rule" id="MF_00313"/>
    </source>
</evidence>
<dbReference type="GO" id="GO:0006543">
    <property type="term" value="P:L-glutamine catabolic process"/>
    <property type="evidence" value="ECO:0007669"/>
    <property type="project" value="TreeGrafter"/>
</dbReference>
<dbReference type="EMBL" id="KC246832">
    <property type="protein sequence ID" value="AHF25357.1"/>
    <property type="molecule type" value="Genomic_DNA"/>
</dbReference>
<dbReference type="SUPFAM" id="SSF56601">
    <property type="entry name" value="beta-lactamase/transpeptidase-like"/>
    <property type="match status" value="1"/>
</dbReference>
<keyword evidence="6" id="KW-0007">Acetylation</keyword>
<comment type="catalytic activity">
    <reaction evidence="5 6">
        <text>L-glutamine + H2O = L-glutamate + NH4(+)</text>
        <dbReference type="Rhea" id="RHEA:15889"/>
        <dbReference type="ChEBI" id="CHEBI:15377"/>
        <dbReference type="ChEBI" id="CHEBI:28938"/>
        <dbReference type="ChEBI" id="CHEBI:29985"/>
        <dbReference type="ChEBI" id="CHEBI:58359"/>
        <dbReference type="EC" id="3.5.1.2"/>
    </reaction>
</comment>
<feature type="binding site" evidence="6">
    <location>
        <position position="260"/>
    </location>
    <ligand>
        <name>substrate</name>
    </ligand>
</feature>
<dbReference type="HAMAP" id="MF_00313">
    <property type="entry name" value="Glutaminase"/>
    <property type="match status" value="1"/>
</dbReference>
<dbReference type="Gene3D" id="3.40.710.10">
    <property type="entry name" value="DD-peptidase/beta-lactamase superfamily"/>
    <property type="match status" value="1"/>
</dbReference>
<evidence type="ECO:0000256" key="5">
    <source>
        <dbReference type="ARBA" id="ARBA00049534"/>
    </source>
</evidence>
<feature type="binding site" evidence="6">
    <location>
        <position position="117"/>
    </location>
    <ligand>
        <name>substrate</name>
    </ligand>
</feature>
<feature type="binding site" evidence="6">
    <location>
        <position position="190"/>
    </location>
    <ligand>
        <name>substrate</name>
    </ligand>
</feature>
<comment type="subunit">
    <text evidence="2 6">Homotetramer.</text>
</comment>
<dbReference type="FunFam" id="3.40.710.10:FF:000005">
    <property type="entry name" value="Glutaminase"/>
    <property type="match status" value="1"/>
</dbReference>
<dbReference type="InterPro" id="IPR012338">
    <property type="entry name" value="Beta-lactam/transpept-like"/>
</dbReference>
<organism evidence="7">
    <name type="scientific">uncultured bacterium Contig1625</name>
    <dbReference type="NCBI Taxonomy" id="1393476"/>
    <lineage>
        <taxon>Bacteria</taxon>
        <taxon>environmental samples</taxon>
    </lineage>
</organism>
<protein>
    <recommendedName>
        <fullName evidence="3 6">Glutaminase</fullName>
        <ecNumber evidence="3 6">3.5.1.2</ecNumber>
    </recommendedName>
</protein>